<comment type="caution">
    <text evidence="2">The sequence shown here is derived from an EMBL/GenBank/DDBJ whole genome shotgun (WGS) entry which is preliminary data.</text>
</comment>
<evidence type="ECO:0000313" key="2">
    <source>
        <dbReference type="EMBL" id="NML96768.1"/>
    </source>
</evidence>
<dbReference type="AlphaFoldDB" id="A0A848I9R8"/>
<keyword evidence="1" id="KW-0732">Signal</keyword>
<feature type="chain" id="PRO_5033022407" description="Lipoprotein" evidence="1">
    <location>
        <begin position="27"/>
        <end position="197"/>
    </location>
</feature>
<proteinExistence type="predicted"/>
<reference evidence="2 3" key="1">
    <citation type="submission" date="2020-04" db="EMBL/GenBank/DDBJ databases">
        <title>Paraburkholderia sp. RP-4-7 isolated from soil.</title>
        <authorList>
            <person name="Dahal R.H."/>
        </authorList>
    </citation>
    <scope>NUCLEOTIDE SEQUENCE [LARGE SCALE GENOMIC DNA]</scope>
    <source>
        <strain evidence="2 3">RP-4-7</strain>
    </source>
</reference>
<organism evidence="2 3">
    <name type="scientific">Paraburkholderia polaris</name>
    <dbReference type="NCBI Taxonomy" id="2728848"/>
    <lineage>
        <taxon>Bacteria</taxon>
        <taxon>Pseudomonadati</taxon>
        <taxon>Pseudomonadota</taxon>
        <taxon>Betaproteobacteria</taxon>
        <taxon>Burkholderiales</taxon>
        <taxon>Burkholderiaceae</taxon>
        <taxon>Paraburkholderia</taxon>
    </lineage>
</organism>
<keyword evidence="3" id="KW-1185">Reference proteome</keyword>
<name>A0A848I9R8_9BURK</name>
<dbReference type="RefSeq" id="WP_169483742.1">
    <property type="nucleotide sequence ID" value="NZ_JABBGJ010000002.1"/>
</dbReference>
<feature type="signal peptide" evidence="1">
    <location>
        <begin position="1"/>
        <end position="26"/>
    </location>
</feature>
<sequence length="197" mass="22303">MKRFINRAYPVALLCATLLTIVEACAGQSLASTAARTPDRFFSDLRDLVEHGDLGDEEYVAQTFRLQLTAEPSETVFNPTTKSVEGVSSKFIATAKSVETQIFEGKPKANYGQFKPNRSTPEKSSFTEAINEAEICLKKEQFTPTWGEGEPQWNPSFQGQITYIFSRRNELEIYLLFSKTGCLHEITLFQNRRDELK</sequence>
<accession>A0A848I9R8</accession>
<evidence type="ECO:0000313" key="3">
    <source>
        <dbReference type="Proteomes" id="UP000544134"/>
    </source>
</evidence>
<evidence type="ECO:0008006" key="4">
    <source>
        <dbReference type="Google" id="ProtNLM"/>
    </source>
</evidence>
<evidence type="ECO:0000256" key="1">
    <source>
        <dbReference type="SAM" id="SignalP"/>
    </source>
</evidence>
<gene>
    <name evidence="2" type="ORF">HHL24_02150</name>
</gene>
<dbReference type="EMBL" id="JABBGJ010000002">
    <property type="protein sequence ID" value="NML96768.1"/>
    <property type="molecule type" value="Genomic_DNA"/>
</dbReference>
<protein>
    <recommendedName>
        <fullName evidence="4">Lipoprotein</fullName>
    </recommendedName>
</protein>
<dbReference type="Proteomes" id="UP000544134">
    <property type="component" value="Unassembled WGS sequence"/>
</dbReference>